<dbReference type="PANTHER" id="PTHR21284:SF12">
    <property type="entry name" value="EG:80H7.2 PROTEIN"/>
    <property type="match status" value="1"/>
</dbReference>
<feature type="transmembrane region" description="Helical" evidence="1">
    <location>
        <begin position="154"/>
        <end position="180"/>
    </location>
</feature>
<keyword evidence="1" id="KW-1133">Transmembrane helix</keyword>
<evidence type="ECO:0000313" key="2">
    <source>
        <dbReference type="EMBL" id="CEK94115.1"/>
    </source>
</evidence>
<reference evidence="2" key="1">
    <citation type="submission" date="2014-12" db="EMBL/GenBank/DDBJ databases">
        <title>Insight into the proteome of Arion vulgaris.</title>
        <authorList>
            <person name="Aradska J."/>
            <person name="Bulat T."/>
            <person name="Smidak R."/>
            <person name="Sarate P."/>
            <person name="Gangsoo J."/>
            <person name="Sialana F."/>
            <person name="Bilban M."/>
            <person name="Lubec G."/>
        </authorList>
    </citation>
    <scope>NUCLEOTIDE SEQUENCE</scope>
    <source>
        <tissue evidence="2">Skin</tissue>
    </source>
</reference>
<accession>A0A0B7BPN4</accession>
<dbReference type="PANTHER" id="PTHR21284">
    <property type="entry name" value="EG:80H7.2 PROTEIN"/>
    <property type="match status" value="1"/>
</dbReference>
<dbReference type="EMBL" id="HACG01047250">
    <property type="protein sequence ID" value="CEK94115.1"/>
    <property type="molecule type" value="Transcribed_RNA"/>
</dbReference>
<dbReference type="Pfam" id="PF06653">
    <property type="entry name" value="Claudin_3"/>
    <property type="match status" value="1"/>
</dbReference>
<feature type="transmembrane region" description="Helical" evidence="1">
    <location>
        <begin position="47"/>
        <end position="73"/>
    </location>
</feature>
<proteinExistence type="predicted"/>
<feature type="transmembrane region" description="Helical" evidence="1">
    <location>
        <begin position="200"/>
        <end position="225"/>
    </location>
</feature>
<keyword evidence="1" id="KW-0812">Transmembrane</keyword>
<name>A0A0B7BPN4_9EUPU</name>
<sequence>MASSVVSGASDRAYGSEPAEIRRKPQASYNFTNEETKISYSCGNGTLFLKLSSALMVVSFILQVIAVGAPYWAAGWRRSKMSWHEGVWMTCDRKELENKWICGAYDYTNTRPGVPMWYAAVQAMGLMSIVVFLPGLIINFCYTMHPKDAMFRGLMWFNYVLTFISGLLPLAMVIVFAAGHPRRDRFPIPYMDQDYDDDPFEFHFCFIFEIFAAVISIGAFVLEIIDHMKSN</sequence>
<protein>
    <submittedName>
        <fullName evidence="2">Uncharacterized protein</fullName>
    </submittedName>
</protein>
<feature type="transmembrane region" description="Helical" evidence="1">
    <location>
        <begin position="116"/>
        <end position="142"/>
    </location>
</feature>
<organism evidence="2">
    <name type="scientific">Arion vulgaris</name>
    <dbReference type="NCBI Taxonomy" id="1028688"/>
    <lineage>
        <taxon>Eukaryota</taxon>
        <taxon>Metazoa</taxon>
        <taxon>Spiralia</taxon>
        <taxon>Lophotrochozoa</taxon>
        <taxon>Mollusca</taxon>
        <taxon>Gastropoda</taxon>
        <taxon>Heterobranchia</taxon>
        <taxon>Euthyneura</taxon>
        <taxon>Panpulmonata</taxon>
        <taxon>Eupulmonata</taxon>
        <taxon>Stylommatophora</taxon>
        <taxon>Helicina</taxon>
        <taxon>Arionoidea</taxon>
        <taxon>Arionidae</taxon>
        <taxon>Arion</taxon>
    </lineage>
</organism>
<dbReference type="Gene3D" id="1.20.140.150">
    <property type="match status" value="1"/>
</dbReference>
<dbReference type="InterPro" id="IPR009545">
    <property type="entry name" value="Claudin-like"/>
</dbReference>
<gene>
    <name evidence="2" type="primary">ORF199018</name>
</gene>
<dbReference type="AlphaFoldDB" id="A0A0B7BPN4"/>
<evidence type="ECO:0000256" key="1">
    <source>
        <dbReference type="SAM" id="Phobius"/>
    </source>
</evidence>
<keyword evidence="1" id="KW-0472">Membrane</keyword>